<dbReference type="Pfam" id="PF00172">
    <property type="entry name" value="Zn_clus"/>
    <property type="match status" value="1"/>
</dbReference>
<evidence type="ECO:0000256" key="6">
    <source>
        <dbReference type="ARBA" id="ARBA00023242"/>
    </source>
</evidence>
<dbReference type="EMBL" id="GL996502">
    <property type="protein sequence ID" value="EGW31986.1"/>
    <property type="molecule type" value="Genomic_DNA"/>
</dbReference>
<dbReference type="InterPro" id="IPR001138">
    <property type="entry name" value="Zn2Cys6_DnaBD"/>
</dbReference>
<keyword evidence="3" id="KW-0805">Transcription regulation</keyword>
<comment type="subcellular location">
    <subcellularLocation>
        <location evidence="1">Nucleus</location>
    </subcellularLocation>
</comment>
<evidence type="ECO:0000259" key="8">
    <source>
        <dbReference type="PROSITE" id="PS50048"/>
    </source>
</evidence>
<dbReference type="AlphaFoldDB" id="G3ANQ1"/>
<dbReference type="GO" id="GO:0006351">
    <property type="term" value="P:DNA-templated transcription"/>
    <property type="evidence" value="ECO:0007669"/>
    <property type="project" value="InterPro"/>
</dbReference>
<feature type="region of interest" description="Disordered" evidence="7">
    <location>
        <begin position="1"/>
        <end position="40"/>
    </location>
</feature>
<evidence type="ECO:0000256" key="5">
    <source>
        <dbReference type="ARBA" id="ARBA00023163"/>
    </source>
</evidence>
<dbReference type="CDD" id="cd12148">
    <property type="entry name" value="fungal_TF_MHR"/>
    <property type="match status" value="1"/>
</dbReference>
<evidence type="ECO:0000256" key="3">
    <source>
        <dbReference type="ARBA" id="ARBA00023015"/>
    </source>
</evidence>
<dbReference type="SUPFAM" id="SSF57701">
    <property type="entry name" value="Zn2/Cys6 DNA-binding domain"/>
    <property type="match status" value="1"/>
</dbReference>
<feature type="compositionally biased region" description="Polar residues" evidence="7">
    <location>
        <begin position="1"/>
        <end position="21"/>
    </location>
</feature>
<dbReference type="Proteomes" id="UP000000709">
    <property type="component" value="Unassembled WGS sequence"/>
</dbReference>
<evidence type="ECO:0000256" key="2">
    <source>
        <dbReference type="ARBA" id="ARBA00022723"/>
    </source>
</evidence>
<dbReference type="GO" id="GO:0000981">
    <property type="term" value="F:DNA-binding transcription factor activity, RNA polymerase II-specific"/>
    <property type="evidence" value="ECO:0007669"/>
    <property type="project" value="InterPro"/>
</dbReference>
<keyword evidence="10" id="KW-1185">Reference proteome</keyword>
<dbReference type="PROSITE" id="PS00463">
    <property type="entry name" value="ZN2_CY6_FUNGAL_1"/>
    <property type="match status" value="1"/>
</dbReference>
<evidence type="ECO:0000313" key="9">
    <source>
        <dbReference type="EMBL" id="EGW31986.1"/>
    </source>
</evidence>
<dbReference type="GO" id="GO:0003677">
    <property type="term" value="F:DNA binding"/>
    <property type="evidence" value="ECO:0007669"/>
    <property type="project" value="UniProtKB-KW"/>
</dbReference>
<dbReference type="SMART" id="SM00906">
    <property type="entry name" value="Fungal_trans"/>
    <property type="match status" value="1"/>
</dbReference>
<dbReference type="GO" id="GO:0008270">
    <property type="term" value="F:zinc ion binding"/>
    <property type="evidence" value="ECO:0007669"/>
    <property type="project" value="InterPro"/>
</dbReference>
<evidence type="ECO:0000313" key="10">
    <source>
        <dbReference type="Proteomes" id="UP000000709"/>
    </source>
</evidence>
<dbReference type="InterPro" id="IPR036864">
    <property type="entry name" value="Zn2-C6_fun-type_DNA-bd_sf"/>
</dbReference>
<name>G3ANQ1_SPAPN</name>
<feature type="compositionally biased region" description="Basic residues" evidence="7">
    <location>
        <begin position="81"/>
        <end position="98"/>
    </location>
</feature>
<feature type="compositionally biased region" description="Acidic residues" evidence="7">
    <location>
        <begin position="166"/>
        <end position="176"/>
    </location>
</feature>
<dbReference type="Pfam" id="PF04082">
    <property type="entry name" value="Fungal_trans"/>
    <property type="match status" value="1"/>
</dbReference>
<evidence type="ECO:0000256" key="4">
    <source>
        <dbReference type="ARBA" id="ARBA00023125"/>
    </source>
</evidence>
<keyword evidence="4" id="KW-0238">DNA-binding</keyword>
<dbReference type="GO" id="GO:0005634">
    <property type="term" value="C:nucleus"/>
    <property type="evidence" value="ECO:0007669"/>
    <property type="project" value="UniProtKB-SubCell"/>
</dbReference>
<keyword evidence="5" id="KW-0804">Transcription</keyword>
<reference evidence="9 10" key="1">
    <citation type="journal article" date="2011" name="Proc. Natl. Acad. Sci. U.S.A.">
        <title>Comparative genomics of xylose-fermenting fungi for enhanced biofuel production.</title>
        <authorList>
            <person name="Wohlbach D.J."/>
            <person name="Kuo A."/>
            <person name="Sato T.K."/>
            <person name="Potts K.M."/>
            <person name="Salamov A.A."/>
            <person name="LaButti K.M."/>
            <person name="Sun H."/>
            <person name="Clum A."/>
            <person name="Pangilinan J.L."/>
            <person name="Lindquist E.A."/>
            <person name="Lucas S."/>
            <person name="Lapidus A."/>
            <person name="Jin M."/>
            <person name="Gunawan C."/>
            <person name="Balan V."/>
            <person name="Dale B.E."/>
            <person name="Jeffries T.W."/>
            <person name="Zinkel R."/>
            <person name="Barry K.W."/>
            <person name="Grigoriev I.V."/>
            <person name="Gasch A.P."/>
        </authorList>
    </citation>
    <scope>NUCLEOTIDE SEQUENCE [LARGE SCALE GENOMIC DNA]</scope>
    <source>
        <strain evidence="10">NRRL Y-27907 / 11-Y1</strain>
    </source>
</reference>
<accession>G3ANQ1</accession>
<dbReference type="CDD" id="cd00067">
    <property type="entry name" value="GAL4"/>
    <property type="match status" value="1"/>
</dbReference>
<dbReference type="GeneID" id="18870923"/>
<evidence type="ECO:0000256" key="1">
    <source>
        <dbReference type="ARBA" id="ARBA00004123"/>
    </source>
</evidence>
<gene>
    <name evidence="9" type="ORF">SPAPADRAFT_152291</name>
</gene>
<evidence type="ECO:0000256" key="7">
    <source>
        <dbReference type="SAM" id="MobiDB-lite"/>
    </source>
</evidence>
<proteinExistence type="predicted"/>
<dbReference type="HOGENOM" id="CLU_013659_0_0_1"/>
<feature type="compositionally biased region" description="Polar residues" evidence="7">
    <location>
        <begin position="149"/>
        <end position="165"/>
    </location>
</feature>
<feature type="region of interest" description="Disordered" evidence="7">
    <location>
        <begin position="76"/>
        <end position="102"/>
    </location>
</feature>
<dbReference type="Gene3D" id="4.10.240.10">
    <property type="entry name" value="Zn(2)-C6 fungal-type DNA-binding domain"/>
    <property type="match status" value="1"/>
</dbReference>
<dbReference type="PROSITE" id="PS50048">
    <property type="entry name" value="ZN2_CY6_FUNGAL_2"/>
    <property type="match status" value="1"/>
</dbReference>
<keyword evidence="2" id="KW-0479">Metal-binding</keyword>
<dbReference type="OrthoDB" id="2123952at2759"/>
<dbReference type="RefSeq" id="XP_007375262.1">
    <property type="nucleotide sequence ID" value="XM_007375200.1"/>
</dbReference>
<keyword evidence="6" id="KW-0539">Nucleus</keyword>
<dbReference type="KEGG" id="spaa:SPAPADRAFT_152291"/>
<dbReference type="STRING" id="619300.G3ANQ1"/>
<dbReference type="eggNOG" id="ENOG502QZJZ">
    <property type="taxonomic scope" value="Eukaryota"/>
</dbReference>
<dbReference type="PANTHER" id="PTHR46910">
    <property type="entry name" value="TRANSCRIPTION FACTOR PDR1"/>
    <property type="match status" value="1"/>
</dbReference>
<dbReference type="OMA" id="RTIVHIT"/>
<dbReference type="PANTHER" id="PTHR46910:SF37">
    <property type="entry name" value="ZN(II)2CYS6 TRANSCRIPTION FACTOR (EUROFUNG)"/>
    <property type="match status" value="1"/>
</dbReference>
<organism evidence="10">
    <name type="scientific">Spathaspora passalidarum (strain NRRL Y-27907 / 11-Y1)</name>
    <dbReference type="NCBI Taxonomy" id="619300"/>
    <lineage>
        <taxon>Eukaryota</taxon>
        <taxon>Fungi</taxon>
        <taxon>Dikarya</taxon>
        <taxon>Ascomycota</taxon>
        <taxon>Saccharomycotina</taxon>
        <taxon>Pichiomycetes</taxon>
        <taxon>Debaryomycetaceae</taxon>
        <taxon>Spathaspora</taxon>
    </lineage>
</organism>
<dbReference type="InterPro" id="IPR007219">
    <property type="entry name" value="XnlR_reg_dom"/>
</dbReference>
<sequence length="942" mass="107628">MEVGNINLTPASAEPSYSQSPEEAIELQGNENHSHPLDGRKRIRVACDKCRRKKIKCDGNYPCSNCLQSRESKCHYTERPPKKKPKPPPKAKPPKKLSKKELTIQTLDMIDTRLSTLEDAIFRMTDKLDMITGSNDDKLKLRRSSRSSQYQEYATSHDGTLSEATSDPEDDEEQSDVEPISQIKYQHVEDSDESDLIVATVKGEEDSSTLIPATKRKDYVSFGVLTSFVGSHSIVGMFGKESLDYIETILGPTSSNIITPLRNLPYILWTKVASFMKKWVTPQVVDKTNRKRLIEAPFPSDSRIAYELVAEYYPLIISANVLVDQGRAMKMFTDYYENLSEKNIKKRKRFTISELFLMSAVLLIAITSKIDIDSLKYVNNEERQVPPGLASMSDSALRDFQDTLLQNCIYYYYIVSVISEGLETIEAILLLVMYIDSNWLESTVNYIPVSTAVRFAQYMGLHRLESYKLDPHDEKRRRRIWWFCYYYDTDSAYRTGKPPIISSSDVNLDIEYEVERLMSREYPDFEPIGNISVENPNVMDFLYAKEPMLVNHYAMLELTRIRAKSYSLLFTAADQGQDFEVLASNIEELNDEMFRLAILFKESDRPRFYNDPQFHFFPPSMPVNLKENLTTIYVTYFLHLSIINRLPAALESPNIDYDDERLTKFRNISLNSARTILILIKQFALENTTITYFGSVLYFSCAAFTILSASVLNHPNMPEAINDINLLLEYTMQYSKITMEMGESPLESLCAKKDLAVGFAIMLLLQVVIRHFENQTGSKVFSSNERVQEHFKDLYSMFPDLYKSKQEFKSKLFSVFGSSPIGVVFRNSFSSASSSVSTNSQSHNQSPMYTNTTVSTQPNVRLPDMSTHGPTQVPAFGKSTVNYPSNIQTQPTPASSYPTVDSKIEESYDAISDYITTDGMQNMYFNQMNNLPNFFFDNNLGI</sequence>
<dbReference type="InterPro" id="IPR050987">
    <property type="entry name" value="AtrR-like"/>
</dbReference>
<dbReference type="SMART" id="SM00066">
    <property type="entry name" value="GAL4"/>
    <property type="match status" value="1"/>
</dbReference>
<feature type="region of interest" description="Disordered" evidence="7">
    <location>
        <begin position="140"/>
        <end position="177"/>
    </location>
</feature>
<feature type="domain" description="Zn(2)-C6 fungal-type" evidence="8">
    <location>
        <begin position="46"/>
        <end position="76"/>
    </location>
</feature>
<protein>
    <recommendedName>
        <fullName evidence="8">Zn(2)-C6 fungal-type domain-containing protein</fullName>
    </recommendedName>
</protein>
<dbReference type="InParanoid" id="G3ANQ1"/>